<comment type="similarity">
    <text evidence="2">Belongs to the amino acid-polyamine-organocation (APC) superfamily.</text>
</comment>
<feature type="transmembrane region" description="Helical" evidence="20">
    <location>
        <begin position="338"/>
        <end position="364"/>
    </location>
</feature>
<dbReference type="Proteomes" id="UP000001554">
    <property type="component" value="Chromosome 6"/>
</dbReference>
<dbReference type="FunFam" id="1.20.1740.10:FF:000015">
    <property type="entry name" value="B(0,+)-type amino acid transporter 1"/>
    <property type="match status" value="1"/>
</dbReference>
<comment type="catalytic activity">
    <reaction evidence="13">
        <text>L-cysteine(out) + L-arginine(in) = L-cysteine(in) + L-arginine(out)</text>
        <dbReference type="Rhea" id="RHEA:71071"/>
        <dbReference type="ChEBI" id="CHEBI:32682"/>
        <dbReference type="ChEBI" id="CHEBI:35235"/>
    </reaction>
    <physiologicalReaction direction="left-to-right" evidence="13">
        <dbReference type="Rhea" id="RHEA:71072"/>
    </physiologicalReaction>
</comment>
<dbReference type="RefSeq" id="XP_035680132.1">
    <property type="nucleotide sequence ID" value="XM_035824239.1"/>
</dbReference>
<dbReference type="Gene3D" id="1.20.1740.10">
    <property type="entry name" value="Amino acid/polyamine transporter I"/>
    <property type="match status" value="1"/>
</dbReference>
<feature type="transmembrane region" description="Helical" evidence="20">
    <location>
        <begin position="415"/>
        <end position="433"/>
    </location>
</feature>
<dbReference type="KEGG" id="bfo:118418364"/>
<evidence type="ECO:0000256" key="1">
    <source>
        <dbReference type="ARBA" id="ARBA00004424"/>
    </source>
</evidence>
<dbReference type="PANTHER" id="PTHR11785">
    <property type="entry name" value="AMINO ACID TRANSPORTER"/>
    <property type="match status" value="1"/>
</dbReference>
<evidence type="ECO:0000313" key="22">
    <source>
        <dbReference type="RefSeq" id="XP_035680132.1"/>
    </source>
</evidence>
<evidence type="ECO:0000256" key="3">
    <source>
        <dbReference type="ARBA" id="ARBA00022448"/>
    </source>
</evidence>
<feature type="transmembrane region" description="Helical" evidence="20">
    <location>
        <begin position="182"/>
        <end position="200"/>
    </location>
</feature>
<comment type="catalytic activity">
    <reaction evidence="18">
        <text>L-phenylalanine(out) + L-arginine(in) = L-phenylalanine(in) + L-arginine(out)</text>
        <dbReference type="Rhea" id="RHEA:71067"/>
        <dbReference type="ChEBI" id="CHEBI:32682"/>
        <dbReference type="ChEBI" id="CHEBI:58095"/>
    </reaction>
    <physiologicalReaction direction="left-to-right" evidence="18">
        <dbReference type="Rhea" id="RHEA:71068"/>
    </physiologicalReaction>
</comment>
<dbReference type="OrthoDB" id="10062876at2759"/>
<reference evidence="22" key="2">
    <citation type="submission" date="2025-08" db="UniProtKB">
        <authorList>
            <consortium name="RefSeq"/>
        </authorList>
    </citation>
    <scope>IDENTIFICATION</scope>
    <source>
        <strain evidence="22">S238N-H82</strain>
        <tissue evidence="22">Testes</tissue>
    </source>
</reference>
<evidence type="ECO:0000256" key="14">
    <source>
        <dbReference type="ARBA" id="ARBA00052732"/>
    </source>
</evidence>
<protein>
    <recommendedName>
        <fullName evidence="15">b(0,+)-type amino acid transporter 1</fullName>
    </recommendedName>
    <alternativeName>
        <fullName evidence="16">Glycoprotein-associated amino acid transporter b0,+AT1</fullName>
    </alternativeName>
    <alternativeName>
        <fullName evidence="17">Solute carrier family 7 member 9</fullName>
    </alternativeName>
</protein>
<dbReference type="PIRSF" id="PIRSF006060">
    <property type="entry name" value="AA_transporter"/>
    <property type="match status" value="1"/>
</dbReference>
<dbReference type="GO" id="GO:0015175">
    <property type="term" value="F:neutral L-amino acid transmembrane transporter activity"/>
    <property type="evidence" value="ECO:0000318"/>
    <property type="project" value="GO_Central"/>
</dbReference>
<evidence type="ECO:0000256" key="5">
    <source>
        <dbReference type="ARBA" id="ARBA00022553"/>
    </source>
</evidence>
<comment type="catalytic activity">
    <reaction evidence="11">
        <text>L-cystine(out) + L-arginine(in) = L-cystine(in) + L-arginine(out)</text>
        <dbReference type="Rhea" id="RHEA:71075"/>
        <dbReference type="ChEBI" id="CHEBI:32682"/>
        <dbReference type="ChEBI" id="CHEBI:35491"/>
    </reaction>
    <physiologicalReaction direction="left-to-right" evidence="11">
        <dbReference type="Rhea" id="RHEA:71076"/>
    </physiologicalReaction>
</comment>
<evidence type="ECO:0000256" key="11">
    <source>
        <dbReference type="ARBA" id="ARBA00051814"/>
    </source>
</evidence>
<keyword evidence="9" id="KW-1015">Disulfide bond</keyword>
<evidence type="ECO:0000256" key="6">
    <source>
        <dbReference type="ARBA" id="ARBA00022692"/>
    </source>
</evidence>
<comment type="catalytic activity">
    <reaction evidence="12">
        <text>L-histidine(out) + L-arginine(in) = L-histidine(in) + L-arginine(out)</text>
        <dbReference type="Rhea" id="RHEA:71063"/>
        <dbReference type="ChEBI" id="CHEBI:32682"/>
        <dbReference type="ChEBI" id="CHEBI:57595"/>
    </reaction>
    <physiologicalReaction direction="left-to-right" evidence="12">
        <dbReference type="Rhea" id="RHEA:71064"/>
    </physiologicalReaction>
</comment>
<evidence type="ECO:0000256" key="7">
    <source>
        <dbReference type="ARBA" id="ARBA00022989"/>
    </source>
</evidence>
<feature type="transmembrane region" description="Helical" evidence="20">
    <location>
        <begin position="72"/>
        <end position="94"/>
    </location>
</feature>
<evidence type="ECO:0000256" key="18">
    <source>
        <dbReference type="ARBA" id="ARBA00093193"/>
    </source>
</evidence>
<feature type="transmembrane region" description="Helical" evidence="20">
    <location>
        <begin position="140"/>
        <end position="170"/>
    </location>
</feature>
<evidence type="ECO:0000256" key="10">
    <source>
        <dbReference type="ARBA" id="ARBA00051323"/>
    </source>
</evidence>
<keyword evidence="6 20" id="KW-0812">Transmembrane</keyword>
<keyword evidence="3" id="KW-0813">Transport</keyword>
<evidence type="ECO:0000256" key="13">
    <source>
        <dbReference type="ARBA" id="ARBA00052179"/>
    </source>
</evidence>
<evidence type="ECO:0000313" key="21">
    <source>
        <dbReference type="Proteomes" id="UP000001554"/>
    </source>
</evidence>
<feature type="transmembrane region" description="Helical" evidence="20">
    <location>
        <begin position="445"/>
        <end position="466"/>
    </location>
</feature>
<dbReference type="GO" id="GO:0003333">
    <property type="term" value="P:amino acid transmembrane transport"/>
    <property type="evidence" value="ECO:0000318"/>
    <property type="project" value="GO_Central"/>
</dbReference>
<feature type="transmembrane region" description="Helical" evidence="20">
    <location>
        <begin position="212"/>
        <end position="233"/>
    </location>
</feature>
<feature type="region of interest" description="Disordered" evidence="19">
    <location>
        <begin position="1"/>
        <end position="31"/>
    </location>
</feature>
<dbReference type="PANTHER" id="PTHR11785:SF528">
    <property type="entry name" value="AMINO ACID TRANSPORTER PROTEIN JHI-21"/>
    <property type="match status" value="1"/>
</dbReference>
<feature type="transmembrane region" description="Helical" evidence="20">
    <location>
        <begin position="472"/>
        <end position="491"/>
    </location>
</feature>
<keyword evidence="5" id="KW-0597">Phosphoprotein</keyword>
<name>A0A9J7MT85_BRAFL</name>
<evidence type="ECO:0000256" key="2">
    <source>
        <dbReference type="ARBA" id="ARBA00009523"/>
    </source>
</evidence>
<evidence type="ECO:0000256" key="16">
    <source>
        <dbReference type="ARBA" id="ARBA00079910"/>
    </source>
</evidence>
<evidence type="ECO:0000256" key="19">
    <source>
        <dbReference type="SAM" id="MobiDB-lite"/>
    </source>
</evidence>
<evidence type="ECO:0000256" key="9">
    <source>
        <dbReference type="ARBA" id="ARBA00023157"/>
    </source>
</evidence>
<organism evidence="21 22">
    <name type="scientific">Branchiostoma floridae</name>
    <name type="common">Florida lancelet</name>
    <name type="synonym">Amphioxus</name>
    <dbReference type="NCBI Taxonomy" id="7739"/>
    <lineage>
        <taxon>Eukaryota</taxon>
        <taxon>Metazoa</taxon>
        <taxon>Chordata</taxon>
        <taxon>Cephalochordata</taxon>
        <taxon>Leptocardii</taxon>
        <taxon>Amphioxiformes</taxon>
        <taxon>Branchiostomatidae</taxon>
        <taxon>Branchiostoma</taxon>
    </lineage>
</organism>
<dbReference type="GO" id="GO:0016324">
    <property type="term" value="C:apical plasma membrane"/>
    <property type="evidence" value="ECO:0007669"/>
    <property type="project" value="UniProtKB-SubCell"/>
</dbReference>
<dbReference type="InterPro" id="IPR050598">
    <property type="entry name" value="AminoAcid_Transporter"/>
</dbReference>
<keyword evidence="21" id="KW-1185">Reference proteome</keyword>
<comment type="catalytic activity">
    <reaction evidence="10">
        <text>L-lysine(out) + L-arginine(in) = L-lysine(in) + L-arginine(out)</text>
        <dbReference type="Rhea" id="RHEA:70827"/>
        <dbReference type="ChEBI" id="CHEBI:32551"/>
        <dbReference type="ChEBI" id="CHEBI:32682"/>
    </reaction>
    <physiologicalReaction direction="left-to-right" evidence="10">
        <dbReference type="Rhea" id="RHEA:70828"/>
    </physiologicalReaction>
</comment>
<evidence type="ECO:0000256" key="12">
    <source>
        <dbReference type="ARBA" id="ARBA00051835"/>
    </source>
</evidence>
<dbReference type="InterPro" id="IPR002293">
    <property type="entry name" value="AA/rel_permease1"/>
</dbReference>
<feature type="transmembrane region" description="Helical" evidence="20">
    <location>
        <begin position="384"/>
        <end position="403"/>
    </location>
</feature>
<gene>
    <name evidence="22" type="primary">LOC118418364</name>
</gene>
<evidence type="ECO:0000256" key="17">
    <source>
        <dbReference type="ARBA" id="ARBA00083296"/>
    </source>
</evidence>
<feature type="transmembrane region" description="Helical" evidence="20">
    <location>
        <begin position="253"/>
        <end position="270"/>
    </location>
</feature>
<keyword evidence="7 20" id="KW-1133">Transmembrane helix</keyword>
<dbReference type="GO" id="GO:0015179">
    <property type="term" value="F:L-amino acid transmembrane transporter activity"/>
    <property type="evidence" value="ECO:0000318"/>
    <property type="project" value="GO_Central"/>
</dbReference>
<reference evidence="21" key="1">
    <citation type="journal article" date="2020" name="Nat. Ecol. Evol.">
        <title>Deeply conserved synteny resolves early events in vertebrate evolution.</title>
        <authorList>
            <person name="Simakov O."/>
            <person name="Marletaz F."/>
            <person name="Yue J.X."/>
            <person name="O'Connell B."/>
            <person name="Jenkins J."/>
            <person name="Brandt A."/>
            <person name="Calef R."/>
            <person name="Tung C.H."/>
            <person name="Huang T.K."/>
            <person name="Schmutz J."/>
            <person name="Satoh N."/>
            <person name="Yu J.K."/>
            <person name="Putnam N.H."/>
            <person name="Green R.E."/>
            <person name="Rokhsar D.S."/>
        </authorList>
    </citation>
    <scope>NUCLEOTIDE SEQUENCE [LARGE SCALE GENOMIC DNA]</scope>
    <source>
        <strain evidence="21">S238N-H82</strain>
    </source>
</reference>
<dbReference type="Pfam" id="PF13520">
    <property type="entry name" value="AA_permease_2"/>
    <property type="match status" value="1"/>
</dbReference>
<comment type="catalytic activity">
    <reaction evidence="14">
        <text>L-leucine(out) + L-arginine(in) = L-leucine(in) + L-arginine(out)</text>
        <dbReference type="Rhea" id="RHEA:71059"/>
        <dbReference type="ChEBI" id="CHEBI:32682"/>
        <dbReference type="ChEBI" id="CHEBI:57427"/>
    </reaction>
    <physiologicalReaction direction="left-to-right" evidence="14">
        <dbReference type="Rhea" id="RHEA:71060"/>
    </physiologicalReaction>
</comment>
<keyword evidence="8 20" id="KW-0472">Membrane</keyword>
<keyword evidence="4" id="KW-1003">Cell membrane</keyword>
<comment type="subcellular location">
    <subcellularLocation>
        <location evidence="1">Apical cell membrane</location>
        <topology evidence="1">Multi-pass membrane protein</topology>
    </subcellularLocation>
</comment>
<dbReference type="AlphaFoldDB" id="A0A9J7MT85"/>
<feature type="transmembrane region" description="Helical" evidence="20">
    <location>
        <begin position="290"/>
        <end position="312"/>
    </location>
</feature>
<evidence type="ECO:0000256" key="4">
    <source>
        <dbReference type="ARBA" id="ARBA00022475"/>
    </source>
</evidence>
<dbReference type="GO" id="GO:0015804">
    <property type="term" value="P:neutral amino acid transport"/>
    <property type="evidence" value="ECO:0000318"/>
    <property type="project" value="GO_Central"/>
</dbReference>
<evidence type="ECO:0000256" key="8">
    <source>
        <dbReference type="ARBA" id="ARBA00023136"/>
    </source>
</evidence>
<sequence length="522" mass="56806">MTNMAPDIHGNGATEKTPSLEKMDVGDGDGEESVKMKKRVTLMNGVAIIVGTIIGSGIFVSPVGVIANCGSVGLSVIVWAICGVVTVIGALCFAELGTSIPKSGGDYIYVLEAFGDAFEGCAGRCSSAGMQKFWRHFGKLLAFLCLWINLLIIRPTTQSIVALTFANYIVKPFFPTCDAPDSAIRLLAVLCLVTLTFINCASVRAATRVQDIFTVAKVLALILIIICGFVQIGKGEAEYLRPDKAFEGTTSDVGSIAVGFYSGLFAYGGWNYLNFVTEELQNPFVNLPRAIIIGLSLVTGVYVLSNIAYFTVLSPAQMLAAPAVAVAFGDQLLGVMSWIIPVAVALSCFGGVNGSLFTSGRLFFVGAREGHLPDVMAMIHTRSLSPVPALIFTCTLSVIMLVSDDIFVLINYVSYIWYLWFGIATVGMIMLRYRRPDMPRPYKVPLALPIIFLLVCIFLVVFSFVQIPYECLFGTIIMLSGIPFYFVGVYWENKPKFLTNFLESFTYYCQMTLSVVPQHTYG</sequence>
<accession>A0A9J7MT85</accession>
<dbReference type="OMA" id="PSSEYGW"/>
<feature type="transmembrane region" description="Helical" evidence="20">
    <location>
        <begin position="45"/>
        <end position="66"/>
    </location>
</feature>
<evidence type="ECO:0000256" key="20">
    <source>
        <dbReference type="SAM" id="Phobius"/>
    </source>
</evidence>
<proteinExistence type="inferred from homology"/>
<evidence type="ECO:0000256" key="15">
    <source>
        <dbReference type="ARBA" id="ARBA00074336"/>
    </source>
</evidence>
<dbReference type="GeneID" id="118418364"/>